<accession>A0A814UHC2</accession>
<comment type="caution">
    <text evidence="1">The sequence shown here is derived from an EMBL/GenBank/DDBJ whole genome shotgun (WGS) entry which is preliminary data.</text>
</comment>
<gene>
    <name evidence="1" type="ORF">EDS130_LOCUS23904</name>
</gene>
<evidence type="ECO:0000313" key="1">
    <source>
        <dbReference type="EMBL" id="CAF1174882.1"/>
    </source>
</evidence>
<dbReference type="OrthoDB" id="9974578at2759"/>
<evidence type="ECO:0000313" key="2">
    <source>
        <dbReference type="Proteomes" id="UP000663852"/>
    </source>
</evidence>
<reference evidence="1" key="1">
    <citation type="submission" date="2021-02" db="EMBL/GenBank/DDBJ databases">
        <authorList>
            <person name="Nowell W R."/>
        </authorList>
    </citation>
    <scope>NUCLEOTIDE SEQUENCE</scope>
</reference>
<organism evidence="1 2">
    <name type="scientific">Adineta ricciae</name>
    <name type="common">Rotifer</name>
    <dbReference type="NCBI Taxonomy" id="249248"/>
    <lineage>
        <taxon>Eukaryota</taxon>
        <taxon>Metazoa</taxon>
        <taxon>Spiralia</taxon>
        <taxon>Gnathifera</taxon>
        <taxon>Rotifera</taxon>
        <taxon>Eurotatoria</taxon>
        <taxon>Bdelloidea</taxon>
        <taxon>Adinetida</taxon>
        <taxon>Adinetidae</taxon>
        <taxon>Adineta</taxon>
    </lineage>
</organism>
<proteinExistence type="predicted"/>
<dbReference type="Proteomes" id="UP000663852">
    <property type="component" value="Unassembled WGS sequence"/>
</dbReference>
<dbReference type="AlphaFoldDB" id="A0A814UHC2"/>
<dbReference type="EMBL" id="CAJNOJ010000133">
    <property type="protein sequence ID" value="CAF1174882.1"/>
    <property type="molecule type" value="Genomic_DNA"/>
</dbReference>
<name>A0A814UHC2_ADIRI</name>
<protein>
    <submittedName>
        <fullName evidence="1">Uncharacterized protein</fullName>
    </submittedName>
</protein>
<sequence length="268" mass="30756">MDDNACELVNYCTDTDDYRPVQSTLLTRFALTADCSDLWRTTNQDYGAFYYRDTSQFCMPDNLKANIHRRHNRFQDWMLYQTKCRNVLSPMTANFSANNNNNQTVRVTHRKRFSSKCENDEGRSEDGLIIEYIAKKIMHKLQYLINPNEYHDVVQCAQMLTSEILIKEPSLCINEIIDRVITIMITPPNTLPQSDCISTPCSSYQLVNDNGLITKPVNNNNELPLPTAVTVIKPSVECTQPMFISNMFGKLTDLEDAILKISNQFVKA</sequence>